<dbReference type="RefSeq" id="WP_062653702.1">
    <property type="nucleotide sequence ID" value="NZ_LPUR01000019.1"/>
</dbReference>
<gene>
    <name evidence="1" type="ORF">AU378_21065</name>
</gene>
<protein>
    <submittedName>
        <fullName evidence="1">Uncharacterized protein</fullName>
    </submittedName>
</protein>
<dbReference type="EMBL" id="LPUR01000019">
    <property type="protein sequence ID" value="KXH79143.1"/>
    <property type="molecule type" value="Genomic_DNA"/>
</dbReference>
<reference evidence="2" key="1">
    <citation type="submission" date="2015-12" db="EMBL/GenBank/DDBJ databases">
        <title>Genome sequence of a biocontrol rhizobacterium Chryseobacterium kwangjuense strain KJ1R5 isolated from pepper (Capsicum annuum L.).</title>
        <authorList>
            <person name="Jeong J.-J."/>
            <person name="Park H."/>
            <person name="Mannaa M."/>
            <person name="Sang M.K."/>
            <person name="Choi I.-G."/>
            <person name="Kim K.D."/>
        </authorList>
    </citation>
    <scope>NUCLEOTIDE SEQUENCE [LARGE SCALE GENOMIC DNA]</scope>
    <source>
        <strain evidence="2">KJ1R5</strain>
    </source>
</reference>
<organism evidence="1 2">
    <name type="scientific">Chryseobacterium kwangjuense</name>
    <dbReference type="NCBI Taxonomy" id="267125"/>
    <lineage>
        <taxon>Bacteria</taxon>
        <taxon>Pseudomonadati</taxon>
        <taxon>Bacteroidota</taxon>
        <taxon>Flavobacteriia</taxon>
        <taxon>Flavobacteriales</taxon>
        <taxon>Weeksellaceae</taxon>
        <taxon>Chryseobacterium group</taxon>
        <taxon>Chryseobacterium</taxon>
    </lineage>
</organism>
<evidence type="ECO:0000313" key="2">
    <source>
        <dbReference type="Proteomes" id="UP000070513"/>
    </source>
</evidence>
<dbReference type="Proteomes" id="UP000070513">
    <property type="component" value="Unassembled WGS sequence"/>
</dbReference>
<comment type="caution">
    <text evidence="1">The sequence shown here is derived from an EMBL/GenBank/DDBJ whole genome shotgun (WGS) entry which is preliminary data.</text>
</comment>
<evidence type="ECO:0000313" key="1">
    <source>
        <dbReference type="EMBL" id="KXH79143.1"/>
    </source>
</evidence>
<name>A0A135W2K3_9FLAO</name>
<sequence>MEAYNTSVYPVFEADQVLSQKELNLIVSHLEEQDRLIRKNLTGIGIVCGSELSFPSQNSVKISCGTAVTSLGFQINWKEDTFSHYHDFEISDQFLKPDYTKESYLDKIFKYTDDYTAIKNCVELLPAGSGADDKKPIPANFFNNKVVILLLEVTLIDQKNCVTTNCDDKGKRMEFNVRPLLIPIDASKELLREYDISKTYSKLAFPRYNVPFQNAVVTGAQVLDGFRKAYSDTLVSGISTAIKELYQDHKNNVSGTDLSVLESVKSKIDETVNIYKSGVNIQYVWDWIYDITEAYNEIVDFKEMYPSVCCVDESWFPFHVVLGGNSVYGNSFRTPFIKTSDFSKKEKKKSEKFTLLFRKLAHLIASFEVVKVNDIKVTPSKHGNYPLSKKTIPYYYKSFLELNKKWNPDLTAKNQNDSILSYYSDLTGYTSKLSVQKPLLFDIEPYNFFRVEGHIGINYKTAIQKLNLIRDSHNLPFKITAVNAVDFLNKEVDITKFEGRWDDLETDYDLARKRVYNITEFAIKWMDLHKATLSSQGLIGIGSIDNFKNILIQLKNLLTNDLKEFLPNYKSFYEIFKQLNYVFLFHRWCIQLNKQTLSVLAEDLIDRLDDINELFLDDPFTVIYEEANLRWQKVYKDLFFSTFIKKHPGLEHKAGVTKGGTFVLVYVDSSIFKASAPPKQYTALLTAITAYKNNFAIEDSIKQDLIKSVKLTDYKSQLITKPDLSAIDKCKAETDNIKNSLIEVAKFNLNAYYPAEMSGFILGNLIDVLQFEPSVKPQDNSFQQTVIADFFLPYSCCGDGNTLEVKIEINEPLSISLDKLKFCQTDTNEQPIVIKGKSGGKFSGTAKDAIVQKSDKYYLQPDHASLKTPKIYTLQYELEGEFSNTLELEIVAPQNLKWEVARDKNDVNTFHFSNPVQDDKHEYEIDFNDGTQITTKEKLVSHKFNFDDLNKQFEVSILQLGETCPNQQKLTVKLIGDFNVSDFKSKDFFTEQ</sequence>
<accession>A0A135W2K3</accession>
<proteinExistence type="predicted"/>
<dbReference type="OrthoDB" id="596204at2"/>
<dbReference type="AlphaFoldDB" id="A0A135W2K3"/>
<reference evidence="1 2" key="2">
    <citation type="journal article" date="2016" name="Genome Announc.">
        <title>Draft Genome Sequence of a Biocontrol Rhizobacterium, Chryseobacterium kwangjuense Strain KJ1R5, Isolated from Pepper (Capsicum annuum).</title>
        <authorList>
            <person name="Jeong J.J."/>
            <person name="Park H."/>
            <person name="Park B.H."/>
            <person name="Mannaa M."/>
            <person name="Sang M.K."/>
            <person name="Choi I.G."/>
            <person name="Kim K.D."/>
        </authorList>
    </citation>
    <scope>NUCLEOTIDE SEQUENCE [LARGE SCALE GENOMIC DNA]</scope>
    <source>
        <strain evidence="1 2">KJ1R5</strain>
    </source>
</reference>